<evidence type="ECO:0000313" key="3">
    <source>
        <dbReference type="Proteomes" id="UP001310022"/>
    </source>
</evidence>
<name>A0AAN4VX94_9BACT</name>
<gene>
    <name evidence="2" type="ORF">PEDI_12580</name>
</gene>
<dbReference type="InterPro" id="IPR006626">
    <property type="entry name" value="PbH1"/>
</dbReference>
<reference evidence="2 3" key="1">
    <citation type="submission" date="2021-12" db="EMBL/GenBank/DDBJ databases">
        <title>Genome sequencing of bacteria with rrn-lacking chromosome and rrn-plasmid.</title>
        <authorList>
            <person name="Anda M."/>
            <person name="Iwasaki W."/>
        </authorList>
    </citation>
    <scope>NUCLEOTIDE SEQUENCE [LARGE SCALE GENOMIC DNA]</scope>
    <source>
        <strain evidence="2 3">NBRC 15940</strain>
    </source>
</reference>
<dbReference type="RefSeq" id="WP_338236407.1">
    <property type="nucleotide sequence ID" value="NZ_BQKE01000001.1"/>
</dbReference>
<dbReference type="InterPro" id="IPR012334">
    <property type="entry name" value="Pectin_lyas_fold"/>
</dbReference>
<dbReference type="AlphaFoldDB" id="A0AAN4VX94"/>
<organism evidence="2 3">
    <name type="scientific">Persicobacter diffluens</name>
    <dbReference type="NCBI Taxonomy" id="981"/>
    <lineage>
        <taxon>Bacteria</taxon>
        <taxon>Pseudomonadati</taxon>
        <taxon>Bacteroidota</taxon>
        <taxon>Cytophagia</taxon>
        <taxon>Cytophagales</taxon>
        <taxon>Persicobacteraceae</taxon>
        <taxon>Persicobacter</taxon>
    </lineage>
</organism>
<proteinExistence type="predicted"/>
<keyword evidence="3" id="KW-1185">Reference proteome</keyword>
<evidence type="ECO:0000259" key="1">
    <source>
        <dbReference type="Pfam" id="PF13229"/>
    </source>
</evidence>
<protein>
    <recommendedName>
        <fullName evidence="1">Right handed beta helix domain-containing protein</fullName>
    </recommendedName>
</protein>
<comment type="caution">
    <text evidence="2">The sequence shown here is derived from an EMBL/GenBank/DDBJ whole genome shotgun (WGS) entry which is preliminary data.</text>
</comment>
<dbReference type="EMBL" id="BQKE01000001">
    <property type="protein sequence ID" value="GJM60706.1"/>
    <property type="molecule type" value="Genomic_DNA"/>
</dbReference>
<dbReference type="Proteomes" id="UP001310022">
    <property type="component" value="Unassembled WGS sequence"/>
</dbReference>
<dbReference type="InterPro" id="IPR011050">
    <property type="entry name" value="Pectin_lyase_fold/virulence"/>
</dbReference>
<dbReference type="Gene3D" id="2.160.20.10">
    <property type="entry name" value="Single-stranded right-handed beta-helix, Pectin lyase-like"/>
    <property type="match status" value="1"/>
</dbReference>
<evidence type="ECO:0000313" key="2">
    <source>
        <dbReference type="EMBL" id="GJM60706.1"/>
    </source>
</evidence>
<dbReference type="NCBIfam" id="TIGR03804">
    <property type="entry name" value="para_beta_helix"/>
    <property type="match status" value="1"/>
</dbReference>
<dbReference type="InterPro" id="IPR022441">
    <property type="entry name" value="Para_beta_helix_rpt-2"/>
</dbReference>
<dbReference type="Pfam" id="PF13229">
    <property type="entry name" value="Beta_helix"/>
    <property type="match status" value="1"/>
</dbReference>
<dbReference type="InterPro" id="IPR022442">
    <property type="entry name" value="SO_2930-like_dom"/>
</dbReference>
<dbReference type="SMART" id="SM00710">
    <property type="entry name" value="PbH1"/>
    <property type="match status" value="6"/>
</dbReference>
<dbReference type="NCBIfam" id="TIGR03805">
    <property type="entry name" value="beta_helix_1"/>
    <property type="match status" value="1"/>
</dbReference>
<accession>A0AAN4VX94</accession>
<dbReference type="InterPro" id="IPR039448">
    <property type="entry name" value="Beta_helix"/>
</dbReference>
<feature type="domain" description="Right handed beta helix" evidence="1">
    <location>
        <begin position="94"/>
        <end position="221"/>
    </location>
</feature>
<sequence length="430" mass="47285">MRKLFTLILLLSGIRILISCGNSNFSYNPERHFSNIEKDILTKFILCKDSSIIELPEGHFLFSQSLILDGKKNITIKGAGMEKTVLSFKDQQQGAEGIKIANCENITLEGFSVEDADGDNIKASDTDGITFRDIKVAWTGPLSEQNGAYGFYPVICNNVLIEECEAIGASDAGIYVGQSTNVIIRNNKAYANVAGIESENSEQVEIYNNEAYDNTGGILIFDLPGLSRYGKKVKMYNNYIHNNNQPNFGIKGSIVSTIPAGSGLVVLATRDVEIYNNHFANHKTINVGIISYEILAALAKEEEGDLKEQEAVAVAGVRGMDQNYKEDQNYDPFPGKVRISDNKFSNEYSLPNLQSDFGLLWISKLGLNIPDIAIDGIQAPQYFLPNGQLNPDYSICLENNGEILFVNLDAGNDLEGFTTEIPENICSPSL</sequence>
<dbReference type="SUPFAM" id="SSF51126">
    <property type="entry name" value="Pectin lyase-like"/>
    <property type="match status" value="1"/>
</dbReference>